<sequence>MPQESRAQETNKRLTAQTNVRTSPNSLPLWGKILSPSCRYISVAWRFNLGGLYKVQVPRIEIKEYTKRFHKVSEEPAVFIRTVLNKRSSSQRAIWPEKFESLITLHAVVLLRRRGKDKSSIPYQSIVYFHALLSRLA</sequence>
<gene>
    <name evidence="1" type="ORF">AVEN_209828_1</name>
</gene>
<name>A0A4Y2FZ42_ARAVE</name>
<accession>A0A4Y2FZ42</accession>
<dbReference type="EMBL" id="BGPR01001149">
    <property type="protein sequence ID" value="GBM46730.1"/>
    <property type="molecule type" value="Genomic_DNA"/>
</dbReference>
<proteinExistence type="predicted"/>
<reference evidence="1 2" key="1">
    <citation type="journal article" date="2019" name="Sci. Rep.">
        <title>Orb-weaving spider Araneus ventricosus genome elucidates the spidroin gene catalogue.</title>
        <authorList>
            <person name="Kono N."/>
            <person name="Nakamura H."/>
            <person name="Ohtoshi R."/>
            <person name="Moran D.A.P."/>
            <person name="Shinohara A."/>
            <person name="Yoshida Y."/>
            <person name="Fujiwara M."/>
            <person name="Mori M."/>
            <person name="Tomita M."/>
            <person name="Arakawa K."/>
        </authorList>
    </citation>
    <scope>NUCLEOTIDE SEQUENCE [LARGE SCALE GENOMIC DNA]</scope>
</reference>
<protein>
    <submittedName>
        <fullName evidence="1">Uncharacterized protein</fullName>
    </submittedName>
</protein>
<evidence type="ECO:0000313" key="2">
    <source>
        <dbReference type="Proteomes" id="UP000499080"/>
    </source>
</evidence>
<keyword evidence="2" id="KW-1185">Reference proteome</keyword>
<dbReference type="Proteomes" id="UP000499080">
    <property type="component" value="Unassembled WGS sequence"/>
</dbReference>
<comment type="caution">
    <text evidence="1">The sequence shown here is derived from an EMBL/GenBank/DDBJ whole genome shotgun (WGS) entry which is preliminary data.</text>
</comment>
<dbReference type="AlphaFoldDB" id="A0A4Y2FZ42"/>
<evidence type="ECO:0000313" key="1">
    <source>
        <dbReference type="EMBL" id="GBM46730.1"/>
    </source>
</evidence>
<organism evidence="1 2">
    <name type="scientific">Araneus ventricosus</name>
    <name type="common">Orbweaver spider</name>
    <name type="synonym">Epeira ventricosa</name>
    <dbReference type="NCBI Taxonomy" id="182803"/>
    <lineage>
        <taxon>Eukaryota</taxon>
        <taxon>Metazoa</taxon>
        <taxon>Ecdysozoa</taxon>
        <taxon>Arthropoda</taxon>
        <taxon>Chelicerata</taxon>
        <taxon>Arachnida</taxon>
        <taxon>Araneae</taxon>
        <taxon>Araneomorphae</taxon>
        <taxon>Entelegynae</taxon>
        <taxon>Araneoidea</taxon>
        <taxon>Araneidae</taxon>
        <taxon>Araneus</taxon>
    </lineage>
</organism>